<dbReference type="Pfam" id="PF00941">
    <property type="entry name" value="FAD_binding_5"/>
    <property type="match status" value="1"/>
</dbReference>
<dbReference type="PANTHER" id="PTHR42659:SF2">
    <property type="entry name" value="XANTHINE DEHYDROGENASE SUBUNIT C-RELATED"/>
    <property type="match status" value="1"/>
</dbReference>
<dbReference type="GO" id="GO:0016491">
    <property type="term" value="F:oxidoreductase activity"/>
    <property type="evidence" value="ECO:0007669"/>
    <property type="project" value="UniProtKB-KW"/>
</dbReference>
<dbReference type="InterPro" id="IPR016167">
    <property type="entry name" value="FAD-bd_PCMH_sub1"/>
</dbReference>
<dbReference type="InterPro" id="IPR016169">
    <property type="entry name" value="FAD-bd_PCMH_sub2"/>
</dbReference>
<dbReference type="Gene3D" id="3.30.43.10">
    <property type="entry name" value="Uridine Diphospho-n-acetylenolpyruvylglucosamine Reductase, domain 2"/>
    <property type="match status" value="1"/>
</dbReference>
<evidence type="ECO:0000313" key="6">
    <source>
        <dbReference type="Proteomes" id="UP000281647"/>
    </source>
</evidence>
<keyword evidence="3" id="KW-0560">Oxidoreductase</keyword>
<dbReference type="SUPFAM" id="SSF56176">
    <property type="entry name" value="FAD-binding/transporter-associated domain-like"/>
    <property type="match status" value="1"/>
</dbReference>
<keyword evidence="2" id="KW-0274">FAD</keyword>
<dbReference type="Gene3D" id="3.30.465.10">
    <property type="match status" value="1"/>
</dbReference>
<gene>
    <name evidence="5" type="ORF">EET67_03345</name>
</gene>
<dbReference type="PROSITE" id="PS51387">
    <property type="entry name" value="FAD_PCMH"/>
    <property type="match status" value="1"/>
</dbReference>
<organism evidence="5 6">
    <name type="scientific">Borborobacter arsenicus</name>
    <dbReference type="NCBI Taxonomy" id="1851146"/>
    <lineage>
        <taxon>Bacteria</taxon>
        <taxon>Pseudomonadati</taxon>
        <taxon>Pseudomonadota</taxon>
        <taxon>Alphaproteobacteria</taxon>
        <taxon>Hyphomicrobiales</taxon>
        <taxon>Phyllobacteriaceae</taxon>
        <taxon>Borborobacter</taxon>
    </lineage>
</organism>
<dbReference type="PANTHER" id="PTHR42659">
    <property type="entry name" value="XANTHINE DEHYDROGENASE SUBUNIT C-RELATED"/>
    <property type="match status" value="1"/>
</dbReference>
<dbReference type="GO" id="GO:0071949">
    <property type="term" value="F:FAD binding"/>
    <property type="evidence" value="ECO:0007669"/>
    <property type="project" value="InterPro"/>
</dbReference>
<dbReference type="OrthoDB" id="9793944at2"/>
<feature type="domain" description="FAD-binding PCMH-type" evidence="4">
    <location>
        <begin position="1"/>
        <end position="177"/>
    </location>
</feature>
<sequence length="272" mass="29085">MKPSQFGYARPANVEEAVRLLQEADGSAKVMAGGQSLGPLLNLRLAQPSLIIDITAIRELTLVREEKDAIVYGACVTHASVEDRRVPDATNGFLPSVAAGIAYRAVRNRGTMGGSLAHADPAADWMTTLTALGAEILVAGSAGERRVALDQFMTAPFSVALEDSEFIIGIRIRRYSQAARFGYFKFCRKRGEFAEAMGAVVIDPELGIRRGIIGATDSRPILVPDMDACLRPSGEGIQAAKAMIAAMKIADDPVRDGMHANAFARALKQVAQ</sequence>
<evidence type="ECO:0000259" key="4">
    <source>
        <dbReference type="PROSITE" id="PS51387"/>
    </source>
</evidence>
<dbReference type="RefSeq" id="WP_128624207.1">
    <property type="nucleotide sequence ID" value="NZ_ML133508.1"/>
</dbReference>
<dbReference type="EMBL" id="RKST01000002">
    <property type="protein sequence ID" value="RUM99215.1"/>
    <property type="molecule type" value="Genomic_DNA"/>
</dbReference>
<evidence type="ECO:0000256" key="1">
    <source>
        <dbReference type="ARBA" id="ARBA00022630"/>
    </source>
</evidence>
<dbReference type="InterPro" id="IPR016166">
    <property type="entry name" value="FAD-bd_PCMH"/>
</dbReference>
<keyword evidence="1" id="KW-0285">Flavoprotein</keyword>
<keyword evidence="6" id="KW-1185">Reference proteome</keyword>
<dbReference type="InterPro" id="IPR036318">
    <property type="entry name" value="FAD-bd_PCMH-like_sf"/>
</dbReference>
<dbReference type="InterPro" id="IPR051312">
    <property type="entry name" value="Diverse_Substr_Oxidored"/>
</dbReference>
<evidence type="ECO:0000313" key="5">
    <source>
        <dbReference type="EMBL" id="RUM99215.1"/>
    </source>
</evidence>
<evidence type="ECO:0000256" key="3">
    <source>
        <dbReference type="ARBA" id="ARBA00023002"/>
    </source>
</evidence>
<dbReference type="Proteomes" id="UP000281647">
    <property type="component" value="Unassembled WGS sequence"/>
</dbReference>
<accession>A0A432VAS9</accession>
<dbReference type="InterPro" id="IPR002346">
    <property type="entry name" value="Mopterin_DH_FAD-bd"/>
</dbReference>
<reference evidence="5 6" key="1">
    <citation type="submission" date="2018-11" db="EMBL/GenBank/DDBJ databases">
        <title>Pseudaminobacter arsenicus sp. nov., an arsenic-resistant bacterium isolated from arsenic-rich aquifers.</title>
        <authorList>
            <person name="Mu Y."/>
        </authorList>
    </citation>
    <scope>NUCLEOTIDE SEQUENCE [LARGE SCALE GENOMIC DNA]</scope>
    <source>
        <strain evidence="5 6">CB3</strain>
    </source>
</reference>
<protein>
    <submittedName>
        <fullName evidence="5">Carbon monoxide dehydrogenase</fullName>
    </submittedName>
</protein>
<evidence type="ECO:0000256" key="2">
    <source>
        <dbReference type="ARBA" id="ARBA00022827"/>
    </source>
</evidence>
<proteinExistence type="predicted"/>
<dbReference type="AlphaFoldDB" id="A0A432VAS9"/>
<name>A0A432VAS9_9HYPH</name>
<comment type="caution">
    <text evidence="5">The sequence shown here is derived from an EMBL/GenBank/DDBJ whole genome shotgun (WGS) entry which is preliminary data.</text>
</comment>